<dbReference type="AlphaFoldDB" id="A0A914WN75"/>
<keyword evidence="2" id="KW-1185">Reference proteome</keyword>
<accession>A0A914WN75</accession>
<name>A0A914WN75_9BILA</name>
<dbReference type="WBParaSite" id="PSAMB.scaffold4547size14269.g24572.t1">
    <property type="protein sequence ID" value="PSAMB.scaffold4547size14269.g24572.t1"/>
    <property type="gene ID" value="PSAMB.scaffold4547size14269.g24572"/>
</dbReference>
<dbReference type="Proteomes" id="UP000887566">
    <property type="component" value="Unplaced"/>
</dbReference>
<feature type="region of interest" description="Disordered" evidence="1">
    <location>
        <begin position="86"/>
        <end position="118"/>
    </location>
</feature>
<feature type="compositionally biased region" description="Basic residues" evidence="1">
    <location>
        <begin position="148"/>
        <end position="162"/>
    </location>
</feature>
<feature type="region of interest" description="Disordered" evidence="1">
    <location>
        <begin position="378"/>
        <end position="419"/>
    </location>
</feature>
<protein>
    <submittedName>
        <fullName evidence="3">Uncharacterized protein</fullName>
    </submittedName>
</protein>
<evidence type="ECO:0000313" key="2">
    <source>
        <dbReference type="Proteomes" id="UP000887566"/>
    </source>
</evidence>
<sequence length="521" mass="59616">MSDEIGVRVWPSKSSQNIRQNENLIHYNAKVKPIYGGGAGEPIIDYDRIKNERTRTFNSVDMPALAAYSAPKTSFRHSDHPHFAKENVSVNDHSGSPAEHERDGSTSGDSHSIRADSVAYREKTREALAHLDYVIADDEHRSNQSSGSRRHSNQSSVSRHHSNPSSLAEHRDSHHSSIVEDHFDNHGSEAPPPSRPHYAPISMADIFPETEGHKTHEQQGHSVLTSGHETTIAETENHSSQHHGHEERHEENAVHHHEHHVQREGDHHDHHEYEKVHHQEHQPEEVAHSGHQETHQQEHHEHHDIHHEVHSVQQDAEHHEHHDKKSEHVSSTHSEQSQAIADHHHHSNEETSSRQEPLAEEDIRAKLERMGLGYKQYATNPALHEPPVDYEPFLGQRPRSETEERRRHEQYMHAEKSDDYTSNVSAPVLTEDVIQDLRKMTQGIGSLAAIKAERREQALAREQEAREEIARIQAELTPQFFLSQTPKTFTGSDAPIPEWKRQMIAKKMAVAAAKKEEERIW</sequence>
<feature type="compositionally biased region" description="Basic and acidic residues" evidence="1">
    <location>
        <begin position="398"/>
        <end position="419"/>
    </location>
</feature>
<organism evidence="2 3">
    <name type="scientific">Plectus sambesii</name>
    <dbReference type="NCBI Taxonomy" id="2011161"/>
    <lineage>
        <taxon>Eukaryota</taxon>
        <taxon>Metazoa</taxon>
        <taxon>Ecdysozoa</taxon>
        <taxon>Nematoda</taxon>
        <taxon>Chromadorea</taxon>
        <taxon>Plectida</taxon>
        <taxon>Plectina</taxon>
        <taxon>Plectoidea</taxon>
        <taxon>Plectidae</taxon>
        <taxon>Plectus</taxon>
    </lineage>
</organism>
<feature type="region of interest" description="Disordered" evidence="1">
    <location>
        <begin position="181"/>
        <end position="200"/>
    </location>
</feature>
<proteinExistence type="predicted"/>
<reference evidence="3" key="1">
    <citation type="submission" date="2022-11" db="UniProtKB">
        <authorList>
            <consortium name="WormBaseParasite"/>
        </authorList>
    </citation>
    <scope>IDENTIFICATION</scope>
</reference>
<evidence type="ECO:0000256" key="1">
    <source>
        <dbReference type="SAM" id="MobiDB-lite"/>
    </source>
</evidence>
<feature type="compositionally biased region" description="Basic and acidic residues" evidence="1">
    <location>
        <begin position="235"/>
        <end position="330"/>
    </location>
</feature>
<evidence type="ECO:0000313" key="3">
    <source>
        <dbReference type="WBParaSite" id="PSAMB.scaffold4547size14269.g24572.t1"/>
    </source>
</evidence>
<feature type="region of interest" description="Disordered" evidence="1">
    <location>
        <begin position="138"/>
        <end position="176"/>
    </location>
</feature>
<feature type="region of interest" description="Disordered" evidence="1">
    <location>
        <begin position="234"/>
        <end position="359"/>
    </location>
</feature>